<dbReference type="AlphaFoldDB" id="A0A2P6TS09"/>
<gene>
    <name evidence="1" type="ORF">C2E21_4857</name>
</gene>
<keyword evidence="2" id="KW-1185">Reference proteome</keyword>
<reference evidence="1 2" key="1">
    <citation type="journal article" date="2018" name="Plant J.">
        <title>Genome sequences of Chlorella sorokiniana UTEX 1602 and Micractinium conductrix SAG 241.80: implications to maltose excretion by a green alga.</title>
        <authorList>
            <person name="Arriola M.B."/>
            <person name="Velmurugan N."/>
            <person name="Zhang Y."/>
            <person name="Plunkett M.H."/>
            <person name="Hondzo H."/>
            <person name="Barney B.M."/>
        </authorList>
    </citation>
    <scope>NUCLEOTIDE SEQUENCE [LARGE SCALE GENOMIC DNA]</scope>
    <source>
        <strain evidence="2">UTEX 1602</strain>
    </source>
</reference>
<name>A0A2P6TS09_CHLSO</name>
<accession>A0A2P6TS09</accession>
<sequence length="206" mass="22534">MGNPIPRRDPDPLPLYCGYFAAQVTPHEVGSHPTEVLVPHQRDALASAFAPLVSCDAGMLHPSWVGQRLHWVYGGLGERGVFFRVHSCGQLEYLGTSEHPSSDFVEFEEASSAERPVSPGYVAYEKKEEEEGSEDSEFSDAPAVHVGGAAALDPDDRPACLRCSQPMHYIGAVESDCFSDDFSVDALVHLFYCADCKLQCCLDQPK</sequence>
<evidence type="ECO:0000313" key="1">
    <source>
        <dbReference type="EMBL" id="PRW56850.1"/>
    </source>
</evidence>
<comment type="caution">
    <text evidence="1">The sequence shown here is derived from an EMBL/GenBank/DDBJ whole genome shotgun (WGS) entry which is preliminary data.</text>
</comment>
<organism evidence="1 2">
    <name type="scientific">Chlorella sorokiniana</name>
    <name type="common">Freshwater green alga</name>
    <dbReference type="NCBI Taxonomy" id="3076"/>
    <lineage>
        <taxon>Eukaryota</taxon>
        <taxon>Viridiplantae</taxon>
        <taxon>Chlorophyta</taxon>
        <taxon>core chlorophytes</taxon>
        <taxon>Trebouxiophyceae</taxon>
        <taxon>Chlorellales</taxon>
        <taxon>Chlorellaceae</taxon>
        <taxon>Chlorella clade</taxon>
        <taxon>Chlorella</taxon>
    </lineage>
</organism>
<dbReference type="OrthoDB" id="10431862at2759"/>
<evidence type="ECO:0000313" key="2">
    <source>
        <dbReference type="Proteomes" id="UP000239899"/>
    </source>
</evidence>
<proteinExistence type="predicted"/>
<dbReference type="EMBL" id="LHPG02000008">
    <property type="protein sequence ID" value="PRW56850.1"/>
    <property type="molecule type" value="Genomic_DNA"/>
</dbReference>
<protein>
    <submittedName>
        <fullName evidence="1">Uncharacterized protein</fullName>
    </submittedName>
</protein>
<dbReference type="Proteomes" id="UP000239899">
    <property type="component" value="Unassembled WGS sequence"/>
</dbReference>